<proteinExistence type="inferred from homology"/>
<evidence type="ECO:0000256" key="17">
    <source>
        <dbReference type="SAM" id="Phobius"/>
    </source>
</evidence>
<name>A0A1I1ELL6_9RHOB</name>
<evidence type="ECO:0000313" key="21">
    <source>
        <dbReference type="EMBL" id="SFB86378.1"/>
    </source>
</evidence>
<evidence type="ECO:0000256" key="15">
    <source>
        <dbReference type="ARBA" id="ARBA00051245"/>
    </source>
</evidence>
<keyword evidence="16" id="KW-0175">Coiled coil</keyword>
<dbReference type="Pfam" id="PF13614">
    <property type="entry name" value="AAA_31"/>
    <property type="match status" value="1"/>
</dbReference>
<comment type="similarity">
    <text evidence="3">Belongs to the etk/wzc family.</text>
</comment>
<evidence type="ECO:0000256" key="13">
    <source>
        <dbReference type="ARBA" id="ARBA00023136"/>
    </source>
</evidence>
<dbReference type="InterPro" id="IPR032807">
    <property type="entry name" value="GNVR"/>
</dbReference>
<evidence type="ECO:0000259" key="19">
    <source>
        <dbReference type="Pfam" id="PF13614"/>
    </source>
</evidence>
<organism evidence="21 22">
    <name type="scientific">Tropicimonas isoalkanivorans</name>
    <dbReference type="NCBI Taxonomy" id="441112"/>
    <lineage>
        <taxon>Bacteria</taxon>
        <taxon>Pseudomonadati</taxon>
        <taxon>Pseudomonadota</taxon>
        <taxon>Alphaproteobacteria</taxon>
        <taxon>Rhodobacterales</taxon>
        <taxon>Roseobacteraceae</taxon>
        <taxon>Tropicimonas</taxon>
    </lineage>
</organism>
<evidence type="ECO:0000256" key="4">
    <source>
        <dbReference type="ARBA" id="ARBA00011903"/>
    </source>
</evidence>
<evidence type="ECO:0000256" key="1">
    <source>
        <dbReference type="ARBA" id="ARBA00004429"/>
    </source>
</evidence>
<dbReference type="RefSeq" id="WP_177208236.1">
    <property type="nucleotide sequence ID" value="NZ_FOLG01000001.1"/>
</dbReference>
<dbReference type="EC" id="2.7.10.2" evidence="4"/>
<keyword evidence="6" id="KW-0997">Cell inner membrane</keyword>
<dbReference type="EMBL" id="FOLG01000001">
    <property type="protein sequence ID" value="SFB86378.1"/>
    <property type="molecule type" value="Genomic_DNA"/>
</dbReference>
<reference evidence="21 22" key="1">
    <citation type="submission" date="2016-10" db="EMBL/GenBank/DDBJ databases">
        <authorList>
            <person name="de Groot N.N."/>
        </authorList>
    </citation>
    <scope>NUCLEOTIDE SEQUENCE [LARGE SCALE GENOMIC DNA]</scope>
    <source>
        <strain evidence="21 22">DSM 19548</strain>
    </source>
</reference>
<dbReference type="AlphaFoldDB" id="A0A1I1ELL6"/>
<dbReference type="InterPro" id="IPR050445">
    <property type="entry name" value="Bact_polysacc_biosynth/exp"/>
</dbReference>
<dbReference type="GO" id="GO:0005524">
    <property type="term" value="F:ATP binding"/>
    <property type="evidence" value="ECO:0007669"/>
    <property type="project" value="UniProtKB-KW"/>
</dbReference>
<keyword evidence="7" id="KW-0808">Transferase</keyword>
<evidence type="ECO:0000256" key="9">
    <source>
        <dbReference type="ARBA" id="ARBA00022741"/>
    </source>
</evidence>
<dbReference type="Pfam" id="PF13807">
    <property type="entry name" value="GNVR"/>
    <property type="match status" value="1"/>
</dbReference>
<dbReference type="GO" id="GO:0004715">
    <property type="term" value="F:non-membrane spanning protein tyrosine kinase activity"/>
    <property type="evidence" value="ECO:0007669"/>
    <property type="project" value="UniProtKB-EC"/>
</dbReference>
<protein>
    <recommendedName>
        <fullName evidence="4">non-specific protein-tyrosine kinase</fullName>
        <ecNumber evidence="4">2.7.10.2</ecNumber>
    </recommendedName>
</protein>
<dbReference type="Gene3D" id="3.40.50.300">
    <property type="entry name" value="P-loop containing nucleotide triphosphate hydrolases"/>
    <property type="match status" value="1"/>
</dbReference>
<evidence type="ECO:0000256" key="12">
    <source>
        <dbReference type="ARBA" id="ARBA00022989"/>
    </source>
</evidence>
<evidence type="ECO:0000256" key="5">
    <source>
        <dbReference type="ARBA" id="ARBA00022475"/>
    </source>
</evidence>
<keyword evidence="10" id="KW-0418">Kinase</keyword>
<keyword evidence="8 17" id="KW-0812">Transmembrane</keyword>
<dbReference type="InterPro" id="IPR003856">
    <property type="entry name" value="LPS_length_determ_N"/>
</dbReference>
<keyword evidence="9" id="KW-0547">Nucleotide-binding</keyword>
<dbReference type="PANTHER" id="PTHR32309:SF13">
    <property type="entry name" value="FERRIC ENTEROBACTIN TRANSPORT PROTEIN FEPE"/>
    <property type="match status" value="1"/>
</dbReference>
<comment type="catalytic activity">
    <reaction evidence="15">
        <text>L-tyrosyl-[protein] + ATP = O-phospho-L-tyrosyl-[protein] + ADP + H(+)</text>
        <dbReference type="Rhea" id="RHEA:10596"/>
        <dbReference type="Rhea" id="RHEA-COMP:10136"/>
        <dbReference type="Rhea" id="RHEA-COMP:20101"/>
        <dbReference type="ChEBI" id="CHEBI:15378"/>
        <dbReference type="ChEBI" id="CHEBI:30616"/>
        <dbReference type="ChEBI" id="CHEBI:46858"/>
        <dbReference type="ChEBI" id="CHEBI:61978"/>
        <dbReference type="ChEBI" id="CHEBI:456216"/>
        <dbReference type="EC" id="2.7.10.2"/>
    </reaction>
</comment>
<dbReference type="STRING" id="441112.SAMN04488094_101809"/>
<gene>
    <name evidence="21" type="ORF">SAMN04488094_101809</name>
</gene>
<comment type="subcellular location">
    <subcellularLocation>
        <location evidence="1">Cell inner membrane</location>
        <topology evidence="1">Multi-pass membrane protein</topology>
    </subcellularLocation>
</comment>
<feature type="domain" description="Polysaccharide chain length determinant N-terminal" evidence="18">
    <location>
        <begin position="23"/>
        <end position="115"/>
    </location>
</feature>
<accession>A0A1I1ELL6</accession>
<evidence type="ECO:0000256" key="3">
    <source>
        <dbReference type="ARBA" id="ARBA00008883"/>
    </source>
</evidence>
<evidence type="ECO:0000256" key="8">
    <source>
        <dbReference type="ARBA" id="ARBA00022692"/>
    </source>
</evidence>
<feature type="domain" description="Tyrosine-protein kinase G-rich" evidence="20">
    <location>
        <begin position="375"/>
        <end position="451"/>
    </location>
</feature>
<dbReference type="InterPro" id="IPR005702">
    <property type="entry name" value="Wzc-like_C"/>
</dbReference>
<dbReference type="Proteomes" id="UP000198728">
    <property type="component" value="Unassembled WGS sequence"/>
</dbReference>
<evidence type="ECO:0000256" key="14">
    <source>
        <dbReference type="ARBA" id="ARBA00023137"/>
    </source>
</evidence>
<keyword evidence="5" id="KW-1003">Cell membrane</keyword>
<feature type="transmembrane region" description="Helical" evidence="17">
    <location>
        <begin position="39"/>
        <end position="57"/>
    </location>
</feature>
<evidence type="ECO:0000259" key="20">
    <source>
        <dbReference type="Pfam" id="PF13807"/>
    </source>
</evidence>
<feature type="coiled-coil region" evidence="16">
    <location>
        <begin position="344"/>
        <end position="378"/>
    </location>
</feature>
<evidence type="ECO:0000256" key="16">
    <source>
        <dbReference type="SAM" id="Coils"/>
    </source>
</evidence>
<keyword evidence="14" id="KW-0829">Tyrosine-protein kinase</keyword>
<comment type="similarity">
    <text evidence="2">Belongs to the CpsD/CapB family.</text>
</comment>
<keyword evidence="22" id="KW-1185">Reference proteome</keyword>
<dbReference type="NCBIfam" id="TIGR01007">
    <property type="entry name" value="eps_fam"/>
    <property type="match status" value="1"/>
</dbReference>
<keyword evidence="12 17" id="KW-1133">Transmembrane helix</keyword>
<evidence type="ECO:0000256" key="7">
    <source>
        <dbReference type="ARBA" id="ARBA00022679"/>
    </source>
</evidence>
<feature type="domain" description="AAA" evidence="19">
    <location>
        <begin position="528"/>
        <end position="641"/>
    </location>
</feature>
<dbReference type="Pfam" id="PF02706">
    <property type="entry name" value="Wzz"/>
    <property type="match status" value="1"/>
</dbReference>
<dbReference type="PANTHER" id="PTHR32309">
    <property type="entry name" value="TYROSINE-PROTEIN KINASE"/>
    <property type="match status" value="1"/>
</dbReference>
<evidence type="ECO:0000313" key="22">
    <source>
        <dbReference type="Proteomes" id="UP000198728"/>
    </source>
</evidence>
<dbReference type="InterPro" id="IPR025669">
    <property type="entry name" value="AAA_dom"/>
</dbReference>
<dbReference type="InterPro" id="IPR027417">
    <property type="entry name" value="P-loop_NTPase"/>
</dbReference>
<dbReference type="GO" id="GO:0005886">
    <property type="term" value="C:plasma membrane"/>
    <property type="evidence" value="ECO:0007669"/>
    <property type="project" value="UniProtKB-SubCell"/>
</dbReference>
<evidence type="ECO:0000256" key="10">
    <source>
        <dbReference type="ARBA" id="ARBA00022777"/>
    </source>
</evidence>
<dbReference type="CDD" id="cd05387">
    <property type="entry name" value="BY-kinase"/>
    <property type="match status" value="1"/>
</dbReference>
<evidence type="ECO:0000259" key="18">
    <source>
        <dbReference type="Pfam" id="PF02706"/>
    </source>
</evidence>
<evidence type="ECO:0000256" key="2">
    <source>
        <dbReference type="ARBA" id="ARBA00007316"/>
    </source>
</evidence>
<feature type="coiled-coil region" evidence="16">
    <location>
        <begin position="226"/>
        <end position="303"/>
    </location>
</feature>
<evidence type="ECO:0000256" key="6">
    <source>
        <dbReference type="ARBA" id="ARBA00022519"/>
    </source>
</evidence>
<evidence type="ECO:0000256" key="11">
    <source>
        <dbReference type="ARBA" id="ARBA00022840"/>
    </source>
</evidence>
<feature type="transmembrane region" description="Helical" evidence="17">
    <location>
        <begin position="430"/>
        <end position="448"/>
    </location>
</feature>
<dbReference type="SUPFAM" id="SSF52540">
    <property type="entry name" value="P-loop containing nucleoside triphosphate hydrolases"/>
    <property type="match status" value="1"/>
</dbReference>
<keyword evidence="13 17" id="KW-0472">Membrane</keyword>
<sequence length="717" mass="79256">MNTNSLISKDRLTSVLPKGSDEDEIDISNLLYSLWRGKWIILACGLIATMLGAYHAFNNTRPVYTASALVALNTREEKAVSNLESVVSGLSTDWMSINTELEILKSRTIGARLVDRLNLDEDPRFNSSLRAPADPGLRSTLRESLMWIVGAEPVERVERDPQSIRDDVITKALSPLSVSNDGDSYVFKIAATTGSPALSAQLANTLAQLYIEDQLQLKFDATKQAANWLSDRVAELRAQLEASEQKAKEFDSSIELVSDEGLAAVNRQLKDMRERYDASKLTAERLDDRVRELEAAFASGDREALIGIANDTTLRRLAGTITDSRSDAFDARVEQLVARARTEADRARSQSATLAASVEELEAQVEQQSSDLVTLQQLQRETEANRLIYESFLVRLREITVQQGIQQADARILSEAVIPKFPSAPKKSRIVMMSLILGVALGAALVLLREMRRQGFRTARELEDRTGVPVLGQIATMPIRQRGKLVPYILENPTSVTAEATRNLRTSLQLSNVDQPPQVILSTSSLPGEGKSTTSIMLAHQIAALGNRVLVLEGDLRRPVMDQYFDINRHQPGVSAVLIGETPWNEAVVYDEKLGIDILNGDRPKASAADLFSSEKFRALLSELRQSYDYIIIDSPPALVVPDSRVIAPLVDAILFSVRWNRTTRTQVAEGLAVFGSIGIRVTGLVLTNVNQKAMRRYGYDKAYGGYGYGSNAYYRK</sequence>
<keyword evidence="11" id="KW-0067">ATP-binding</keyword>